<sequence length="149" mass="16374">MLITPSLLGSLVALLVSQSGTAYAADSEQTSEVGETVKGDYLAEEKFQLTDASLPQIDEIDPDHASLFYPENVSTKRRSLSSRTATKCKTFPGDFLWPKEPIWKLLDLITGGALVKTVPIAASCYDNLGVYDKTRCSYVTDNWFNSSLQ</sequence>
<reference evidence="2 3" key="1">
    <citation type="journal article" date="2018" name="Sci. Rep.">
        <title>Characterisation of pathogen-specific regions and novel effector candidates in Fusarium oxysporum f. sp. cepae.</title>
        <authorList>
            <person name="Armitage A.D."/>
            <person name="Taylor A."/>
            <person name="Sobczyk M.K."/>
            <person name="Baxter L."/>
            <person name="Greenfield B.P."/>
            <person name="Bates H.J."/>
            <person name="Wilson F."/>
            <person name="Jackson A.C."/>
            <person name="Ott S."/>
            <person name="Harrison R.J."/>
            <person name="Clarkson J.P."/>
        </authorList>
    </citation>
    <scope>NUCLEOTIDE SEQUENCE [LARGE SCALE GENOMIC DNA]</scope>
    <source>
        <strain evidence="2 3">Fp_A8</strain>
    </source>
</reference>
<feature type="chain" id="PRO_5019053791" evidence="1">
    <location>
        <begin position="25"/>
        <end position="149"/>
    </location>
</feature>
<dbReference type="EMBL" id="MRDB01000023">
    <property type="protein sequence ID" value="RKL38414.1"/>
    <property type="molecule type" value="Genomic_DNA"/>
</dbReference>
<gene>
    <name evidence="2" type="ORF">BFJ72_g7225</name>
</gene>
<protein>
    <submittedName>
        <fullName evidence="2">Uncharacterized protein</fullName>
    </submittedName>
</protein>
<evidence type="ECO:0000313" key="2">
    <source>
        <dbReference type="EMBL" id="RKL38414.1"/>
    </source>
</evidence>
<dbReference type="AlphaFoldDB" id="A0A420TA55"/>
<evidence type="ECO:0000313" key="3">
    <source>
        <dbReference type="Proteomes" id="UP000283569"/>
    </source>
</evidence>
<organism evidence="2 3">
    <name type="scientific">Gibberella intermedia</name>
    <name type="common">Bulb rot disease fungus</name>
    <name type="synonym">Fusarium proliferatum</name>
    <dbReference type="NCBI Taxonomy" id="948311"/>
    <lineage>
        <taxon>Eukaryota</taxon>
        <taxon>Fungi</taxon>
        <taxon>Dikarya</taxon>
        <taxon>Ascomycota</taxon>
        <taxon>Pezizomycotina</taxon>
        <taxon>Sordariomycetes</taxon>
        <taxon>Hypocreomycetidae</taxon>
        <taxon>Hypocreales</taxon>
        <taxon>Nectriaceae</taxon>
        <taxon>Fusarium</taxon>
        <taxon>Fusarium fujikuroi species complex</taxon>
    </lineage>
</organism>
<comment type="caution">
    <text evidence="2">The sequence shown here is derived from an EMBL/GenBank/DDBJ whole genome shotgun (WGS) entry which is preliminary data.</text>
</comment>
<proteinExistence type="predicted"/>
<evidence type="ECO:0000256" key="1">
    <source>
        <dbReference type="SAM" id="SignalP"/>
    </source>
</evidence>
<name>A0A420TA55_GIBIN</name>
<accession>A0A420TA55</accession>
<dbReference type="Proteomes" id="UP000283569">
    <property type="component" value="Unassembled WGS sequence"/>
</dbReference>
<feature type="signal peptide" evidence="1">
    <location>
        <begin position="1"/>
        <end position="24"/>
    </location>
</feature>
<keyword evidence="1" id="KW-0732">Signal</keyword>